<dbReference type="GO" id="GO:0042802">
    <property type="term" value="F:identical protein binding"/>
    <property type="evidence" value="ECO:0007669"/>
    <property type="project" value="UniProtKB-ARBA"/>
</dbReference>
<evidence type="ECO:0000256" key="12">
    <source>
        <dbReference type="ARBA" id="ARBA00022801"/>
    </source>
</evidence>
<dbReference type="PANTHER" id="PTHR11207">
    <property type="entry name" value="RIBONUCLEASE III"/>
    <property type="match status" value="1"/>
</dbReference>
<dbReference type="InterPro" id="IPR011907">
    <property type="entry name" value="RNase_III"/>
</dbReference>
<dbReference type="EMBL" id="GG658170">
    <property type="protein sequence ID" value="EEO30306.1"/>
    <property type="molecule type" value="Genomic_DNA"/>
</dbReference>
<evidence type="ECO:0000256" key="8">
    <source>
        <dbReference type="ARBA" id="ARBA00022694"/>
    </source>
</evidence>
<evidence type="ECO:0000256" key="7">
    <source>
        <dbReference type="ARBA" id="ARBA00022664"/>
    </source>
</evidence>
<dbReference type="FunFam" id="3.30.160.20:FF:000003">
    <property type="entry name" value="Ribonuclease 3"/>
    <property type="match status" value="1"/>
</dbReference>
<organism evidence="19 20">
    <name type="scientific">Oxalobacter formigenes OXCC13</name>
    <dbReference type="NCBI Taxonomy" id="556269"/>
    <lineage>
        <taxon>Bacteria</taxon>
        <taxon>Pseudomonadati</taxon>
        <taxon>Pseudomonadota</taxon>
        <taxon>Betaproteobacteria</taxon>
        <taxon>Burkholderiales</taxon>
        <taxon>Oxalobacteraceae</taxon>
        <taxon>Oxalobacter</taxon>
    </lineage>
</organism>
<accession>C3XAT0</accession>
<evidence type="ECO:0000256" key="2">
    <source>
        <dbReference type="ARBA" id="ARBA00004496"/>
    </source>
</evidence>
<dbReference type="PROSITE" id="PS50142">
    <property type="entry name" value="RNASE_3_2"/>
    <property type="match status" value="1"/>
</dbReference>
<reference evidence="19 20" key="1">
    <citation type="submission" date="2009-02" db="EMBL/GenBank/DDBJ databases">
        <title>The Genome Sequence of Oxalobacter formigenes OXCC13.</title>
        <authorList>
            <consortium name="The Broad Institute Genome Sequencing Platform"/>
            <person name="Ward D."/>
            <person name="Young S.K."/>
            <person name="Kodira C.D."/>
            <person name="Zeng Q."/>
            <person name="Koehrsen M."/>
            <person name="Alvarado L."/>
            <person name="Berlin A."/>
            <person name="Borenstein D."/>
            <person name="Chen Z."/>
            <person name="Engels R."/>
            <person name="Freedman E."/>
            <person name="Gellesch M."/>
            <person name="Goldberg J."/>
            <person name="Griggs A."/>
            <person name="Gujja S."/>
            <person name="Heiman D."/>
            <person name="Hepburn T."/>
            <person name="Howarth C."/>
            <person name="Jen D."/>
            <person name="Larson L."/>
            <person name="Lewis B."/>
            <person name="Mehta T."/>
            <person name="Park D."/>
            <person name="Pearson M."/>
            <person name="Roberts A."/>
            <person name="Saif S."/>
            <person name="Shea T."/>
            <person name="Shenoy N."/>
            <person name="Sisk P."/>
            <person name="Stolte C."/>
            <person name="Sykes S."/>
            <person name="Walk T."/>
            <person name="White J."/>
            <person name="Yandava C."/>
            <person name="Allison M.J."/>
            <person name="Lander E."/>
            <person name="Nusbaum C."/>
            <person name="Galagan J."/>
            <person name="Birren B."/>
        </authorList>
    </citation>
    <scope>NUCLEOTIDE SEQUENCE [LARGE SCALE GENOMIC DNA]</scope>
    <source>
        <strain evidence="19 20">OXCC13</strain>
    </source>
</reference>
<dbReference type="GO" id="GO:0005737">
    <property type="term" value="C:cytoplasm"/>
    <property type="evidence" value="ECO:0007669"/>
    <property type="project" value="UniProtKB-SubCell"/>
</dbReference>
<evidence type="ECO:0000259" key="17">
    <source>
        <dbReference type="PROSITE" id="PS50137"/>
    </source>
</evidence>
<feature type="active site" evidence="15">
    <location>
        <position position="53"/>
    </location>
</feature>
<dbReference type="Proteomes" id="UP000005089">
    <property type="component" value="Unassembled WGS sequence"/>
</dbReference>
<evidence type="ECO:0000256" key="14">
    <source>
        <dbReference type="ARBA" id="ARBA00022884"/>
    </source>
</evidence>
<evidence type="ECO:0000313" key="19">
    <source>
        <dbReference type="EMBL" id="EEO30306.1"/>
    </source>
</evidence>
<keyword evidence="14 15" id="KW-0694">RNA-binding</keyword>
<dbReference type="InterPro" id="IPR014720">
    <property type="entry name" value="dsRBD_dom"/>
</dbReference>
<evidence type="ECO:0000256" key="4">
    <source>
        <dbReference type="ARBA" id="ARBA00011738"/>
    </source>
</evidence>
<comment type="subunit">
    <text evidence="4 15">Homodimer.</text>
</comment>
<keyword evidence="9 15" id="KW-0540">Nuclease</keyword>
<evidence type="ECO:0000256" key="1">
    <source>
        <dbReference type="ARBA" id="ARBA00000109"/>
    </source>
</evidence>
<proteinExistence type="inferred from homology"/>
<evidence type="ECO:0000256" key="3">
    <source>
        <dbReference type="ARBA" id="ARBA00010183"/>
    </source>
</evidence>
<protein>
    <recommendedName>
        <fullName evidence="15">Ribonuclease 3</fullName>
        <ecNumber evidence="15">3.1.26.3</ecNumber>
    </recommendedName>
    <alternativeName>
        <fullName evidence="15">Ribonuclease III</fullName>
        <shortName evidence="15">RNase III</shortName>
    </alternativeName>
</protein>
<dbReference type="HOGENOM" id="CLU_000907_1_1_4"/>
<dbReference type="SMART" id="SM00358">
    <property type="entry name" value="DSRM"/>
    <property type="match status" value="1"/>
</dbReference>
<dbReference type="InterPro" id="IPR036389">
    <property type="entry name" value="RNase_III_sf"/>
</dbReference>
<dbReference type="GO" id="GO:0008033">
    <property type="term" value="P:tRNA processing"/>
    <property type="evidence" value="ECO:0007669"/>
    <property type="project" value="UniProtKB-KW"/>
</dbReference>
<dbReference type="eggNOG" id="COG0571">
    <property type="taxonomic scope" value="Bacteria"/>
</dbReference>
<keyword evidence="20" id="KW-1185">Reference proteome</keyword>
<dbReference type="InterPro" id="IPR000999">
    <property type="entry name" value="RNase_III_dom"/>
</dbReference>
<dbReference type="GO" id="GO:0003725">
    <property type="term" value="F:double-stranded RNA binding"/>
    <property type="evidence" value="ECO:0007669"/>
    <property type="project" value="TreeGrafter"/>
</dbReference>
<dbReference type="SMART" id="SM00535">
    <property type="entry name" value="RIBOc"/>
    <property type="match status" value="1"/>
</dbReference>
<dbReference type="SUPFAM" id="SSF69065">
    <property type="entry name" value="RNase III domain-like"/>
    <property type="match status" value="1"/>
</dbReference>
<keyword evidence="11 15" id="KW-0255">Endonuclease</keyword>
<name>C3XAT0_OXAFO</name>
<feature type="region of interest" description="Disordered" evidence="16">
    <location>
        <begin position="238"/>
        <end position="277"/>
    </location>
</feature>
<evidence type="ECO:0000256" key="16">
    <source>
        <dbReference type="SAM" id="MobiDB-lite"/>
    </source>
</evidence>
<evidence type="ECO:0000313" key="20">
    <source>
        <dbReference type="Proteomes" id="UP000005089"/>
    </source>
</evidence>
<feature type="domain" description="DRBM" evidence="17">
    <location>
        <begin position="163"/>
        <end position="233"/>
    </location>
</feature>
<sequence>MIEQGNSQIAMMNVNVLQERIGYSFRQIDLLQTALTHRSFSSHHNERLEFLGDSLLNCVTAINLYERYVELNEGNLSRLRSSLVRQQALYEIAQKLDMSSFLRLGEGELKAGGFKRPSILADAMEALFGAIFLDSDFETVRRVITQLFTDMMKGLDPETFGKDAKTQLQEYLQGHKLALPEYQVVATHGAAHNQEFEIECTIGKFGIHVFGTGSSRRAGEQEAAQKALVAVEEAMKNKKQVSSGKKGRKEAQMKLIGIATPQRELPVEDEAVPPTRK</sequence>
<keyword evidence="12 15" id="KW-0378">Hydrolase</keyword>
<feature type="binding site" evidence="15">
    <location>
        <position position="122"/>
    </location>
    <ligand>
        <name>Mg(2+)</name>
        <dbReference type="ChEBI" id="CHEBI:18420"/>
    </ligand>
</feature>
<feature type="binding site" evidence="15">
    <location>
        <position position="49"/>
    </location>
    <ligand>
        <name>Mg(2+)</name>
        <dbReference type="ChEBI" id="CHEBI:18420"/>
    </ligand>
</feature>
<dbReference type="GO" id="GO:0004525">
    <property type="term" value="F:ribonuclease III activity"/>
    <property type="evidence" value="ECO:0007669"/>
    <property type="project" value="UniProtKB-UniRule"/>
</dbReference>
<evidence type="ECO:0000256" key="6">
    <source>
        <dbReference type="ARBA" id="ARBA00022552"/>
    </source>
</evidence>
<dbReference type="Pfam" id="PF14622">
    <property type="entry name" value="Ribonucleas_3_3"/>
    <property type="match status" value="1"/>
</dbReference>
<evidence type="ECO:0000256" key="9">
    <source>
        <dbReference type="ARBA" id="ARBA00022722"/>
    </source>
</evidence>
<dbReference type="EC" id="3.1.26.3" evidence="15"/>
<evidence type="ECO:0000259" key="18">
    <source>
        <dbReference type="PROSITE" id="PS50142"/>
    </source>
</evidence>
<dbReference type="PROSITE" id="PS00517">
    <property type="entry name" value="RNASE_3_1"/>
    <property type="match status" value="1"/>
</dbReference>
<keyword evidence="10 15" id="KW-0479">Metal-binding</keyword>
<keyword evidence="8 15" id="KW-0819">tRNA processing</keyword>
<evidence type="ECO:0000256" key="15">
    <source>
        <dbReference type="HAMAP-Rule" id="MF_00104"/>
    </source>
</evidence>
<feature type="binding site" evidence="15">
    <location>
        <position position="125"/>
    </location>
    <ligand>
        <name>Mg(2+)</name>
        <dbReference type="ChEBI" id="CHEBI:18420"/>
    </ligand>
</feature>
<dbReference type="GO" id="GO:0006397">
    <property type="term" value="P:mRNA processing"/>
    <property type="evidence" value="ECO:0007669"/>
    <property type="project" value="UniProtKB-UniRule"/>
</dbReference>
<dbReference type="HAMAP" id="MF_00104">
    <property type="entry name" value="RNase_III"/>
    <property type="match status" value="1"/>
</dbReference>
<dbReference type="Gene3D" id="1.10.1520.10">
    <property type="entry name" value="Ribonuclease III domain"/>
    <property type="match status" value="1"/>
</dbReference>
<dbReference type="CDD" id="cd00593">
    <property type="entry name" value="RIBOc"/>
    <property type="match status" value="1"/>
</dbReference>
<keyword evidence="5 15" id="KW-0963">Cytoplasm</keyword>
<dbReference type="PANTHER" id="PTHR11207:SF0">
    <property type="entry name" value="RIBONUCLEASE 3"/>
    <property type="match status" value="1"/>
</dbReference>
<dbReference type="GO" id="GO:0006364">
    <property type="term" value="P:rRNA processing"/>
    <property type="evidence" value="ECO:0007669"/>
    <property type="project" value="UniProtKB-UniRule"/>
</dbReference>
<dbReference type="GO" id="GO:0046872">
    <property type="term" value="F:metal ion binding"/>
    <property type="evidence" value="ECO:0007669"/>
    <property type="project" value="UniProtKB-KW"/>
</dbReference>
<dbReference type="SUPFAM" id="SSF54768">
    <property type="entry name" value="dsRNA-binding domain-like"/>
    <property type="match status" value="1"/>
</dbReference>
<keyword evidence="6 15" id="KW-0698">rRNA processing</keyword>
<feature type="domain" description="RNase III" evidence="18">
    <location>
        <begin position="14"/>
        <end position="136"/>
    </location>
</feature>
<dbReference type="Gene3D" id="3.30.160.20">
    <property type="match status" value="1"/>
</dbReference>
<dbReference type="PROSITE" id="PS50137">
    <property type="entry name" value="DS_RBD"/>
    <property type="match status" value="1"/>
</dbReference>
<dbReference type="GO" id="GO:0019843">
    <property type="term" value="F:rRNA binding"/>
    <property type="evidence" value="ECO:0007669"/>
    <property type="project" value="UniProtKB-KW"/>
</dbReference>
<dbReference type="AlphaFoldDB" id="C3XAT0"/>
<keyword evidence="15" id="KW-0699">rRNA-binding</keyword>
<evidence type="ECO:0000256" key="11">
    <source>
        <dbReference type="ARBA" id="ARBA00022759"/>
    </source>
</evidence>
<dbReference type="GO" id="GO:0010468">
    <property type="term" value="P:regulation of gene expression"/>
    <property type="evidence" value="ECO:0007669"/>
    <property type="project" value="TreeGrafter"/>
</dbReference>
<keyword evidence="7 15" id="KW-0507">mRNA processing</keyword>
<dbReference type="NCBIfam" id="TIGR02191">
    <property type="entry name" value="RNaseIII"/>
    <property type="match status" value="1"/>
</dbReference>
<dbReference type="STRING" id="847.BRW83_0778"/>
<comment type="similarity">
    <text evidence="3">Belongs to the ribonuclease III family.</text>
</comment>
<evidence type="ECO:0000256" key="5">
    <source>
        <dbReference type="ARBA" id="ARBA00022490"/>
    </source>
</evidence>
<dbReference type="Pfam" id="PF00035">
    <property type="entry name" value="dsrm"/>
    <property type="match status" value="1"/>
</dbReference>
<comment type="function">
    <text evidence="15">Digests double-stranded RNA. Involved in the processing of primary rRNA transcript to yield the immediate precursors to the large and small rRNAs (23S and 16S). Processes some mRNAs, and tRNAs when they are encoded in the rRNA operon. Processes pre-crRNA and tracrRNA of type II CRISPR loci if present in the organism.</text>
</comment>
<feature type="active site" evidence="15">
    <location>
        <position position="125"/>
    </location>
</feature>
<comment type="subcellular location">
    <subcellularLocation>
        <location evidence="2 15">Cytoplasm</location>
    </subcellularLocation>
</comment>
<evidence type="ECO:0000256" key="13">
    <source>
        <dbReference type="ARBA" id="ARBA00022842"/>
    </source>
</evidence>
<gene>
    <name evidence="15 19" type="primary">rnc</name>
    <name evidence="19" type="ORF">OFBG_01334</name>
</gene>
<comment type="cofactor">
    <cofactor evidence="15">
        <name>Mg(2+)</name>
        <dbReference type="ChEBI" id="CHEBI:18420"/>
    </cofactor>
</comment>
<dbReference type="FunFam" id="1.10.1520.10:FF:000001">
    <property type="entry name" value="Ribonuclease 3"/>
    <property type="match status" value="1"/>
</dbReference>
<keyword evidence="13 15" id="KW-0460">Magnesium</keyword>
<evidence type="ECO:0000256" key="10">
    <source>
        <dbReference type="ARBA" id="ARBA00022723"/>
    </source>
</evidence>
<dbReference type="CDD" id="cd10845">
    <property type="entry name" value="DSRM_RNAse_III_family"/>
    <property type="match status" value="1"/>
</dbReference>
<comment type="catalytic activity">
    <reaction evidence="1 15">
        <text>Endonucleolytic cleavage to 5'-phosphomonoester.</text>
        <dbReference type="EC" id="3.1.26.3"/>
    </reaction>
</comment>